<evidence type="ECO:0000256" key="1">
    <source>
        <dbReference type="ARBA" id="ARBA00023015"/>
    </source>
</evidence>
<dbReference type="SUPFAM" id="SSF46785">
    <property type="entry name" value="Winged helix' DNA-binding domain"/>
    <property type="match status" value="1"/>
</dbReference>
<evidence type="ECO:0000313" key="7">
    <source>
        <dbReference type="Proteomes" id="UP001432046"/>
    </source>
</evidence>
<dbReference type="InterPro" id="IPR036390">
    <property type="entry name" value="WH_DNA-bd_sf"/>
</dbReference>
<evidence type="ECO:0000313" key="5">
    <source>
        <dbReference type="EMBL" id="NVI41643.1"/>
    </source>
</evidence>
<dbReference type="EMBL" id="JAAOLE020000001">
    <property type="protein sequence ID" value="NVI41643.1"/>
    <property type="molecule type" value="Genomic_DNA"/>
</dbReference>
<feature type="domain" description="HTH hxlR-type" evidence="4">
    <location>
        <begin position="12"/>
        <end position="110"/>
    </location>
</feature>
<reference evidence="6" key="2">
    <citation type="journal article" date="2021" name="Int. J. Syst. Evol. Microbiol.">
        <title>Bradyrhizobium septentrionale sp. nov. (sv. septentrionale) and Bradyrhizobium quebecense sp. nov. (sv. septentrionale) associated with legumes native to Canada possess rearranged symbiosis genes and numerous insertion sequences.</title>
        <authorList>
            <person name="Bromfield E.S.P."/>
            <person name="Cloutier S."/>
        </authorList>
    </citation>
    <scope>NUCLEOTIDE SEQUENCE</scope>
    <source>
        <strain evidence="6">5S5</strain>
    </source>
</reference>
<dbReference type="AlphaFoldDB" id="A0A973VTV6"/>
<evidence type="ECO:0000256" key="2">
    <source>
        <dbReference type="ARBA" id="ARBA00023125"/>
    </source>
</evidence>
<name>A0A973VTV6_9BRAD</name>
<dbReference type="Pfam" id="PF01638">
    <property type="entry name" value="HxlR"/>
    <property type="match status" value="1"/>
</dbReference>
<dbReference type="InterPro" id="IPR036388">
    <property type="entry name" value="WH-like_DNA-bd_sf"/>
</dbReference>
<evidence type="ECO:0000256" key="3">
    <source>
        <dbReference type="ARBA" id="ARBA00023163"/>
    </source>
</evidence>
<dbReference type="Gene3D" id="1.10.10.10">
    <property type="entry name" value="Winged helix-like DNA-binding domain superfamily/Winged helix DNA-binding domain"/>
    <property type="match status" value="1"/>
</dbReference>
<organism evidence="5">
    <name type="scientific">Bradyrhizobium septentrionale</name>
    <dbReference type="NCBI Taxonomy" id="1404411"/>
    <lineage>
        <taxon>Bacteria</taxon>
        <taxon>Pseudomonadati</taxon>
        <taxon>Pseudomonadota</taxon>
        <taxon>Alphaproteobacteria</taxon>
        <taxon>Hyphomicrobiales</taxon>
        <taxon>Nitrobacteraceae</taxon>
        <taxon>Bradyrhizobium</taxon>
    </lineage>
</organism>
<keyword evidence="7" id="KW-1185">Reference proteome</keyword>
<proteinExistence type="predicted"/>
<dbReference type="EMBL" id="CP147711">
    <property type="protein sequence ID" value="WXC79834.1"/>
    <property type="molecule type" value="Genomic_DNA"/>
</dbReference>
<dbReference type="GO" id="GO:0003677">
    <property type="term" value="F:DNA binding"/>
    <property type="evidence" value="ECO:0007669"/>
    <property type="project" value="UniProtKB-KW"/>
</dbReference>
<evidence type="ECO:0000259" key="4">
    <source>
        <dbReference type="PROSITE" id="PS51118"/>
    </source>
</evidence>
<dbReference type="Proteomes" id="UP001432046">
    <property type="component" value="Chromosome"/>
</dbReference>
<keyword evidence="2" id="KW-0238">DNA-binding</keyword>
<protein>
    <submittedName>
        <fullName evidence="6">Helix-turn-helix domain-containing protein</fullName>
    </submittedName>
    <submittedName>
        <fullName evidence="5">Helix-turn-helix transcriptional regulator</fullName>
    </submittedName>
</protein>
<dbReference type="PROSITE" id="PS51118">
    <property type="entry name" value="HTH_HXLR"/>
    <property type="match status" value="1"/>
</dbReference>
<reference evidence="6" key="3">
    <citation type="submission" date="2024-03" db="EMBL/GenBank/DDBJ databases">
        <authorList>
            <person name="Bromfield E.S.P."/>
            <person name="Cloutier S."/>
        </authorList>
    </citation>
    <scope>NUCLEOTIDE SEQUENCE</scope>
    <source>
        <strain evidence="6">5S5</strain>
    </source>
</reference>
<accession>A0A973VTV6</accession>
<dbReference type="InterPro" id="IPR002577">
    <property type="entry name" value="HTH_HxlR"/>
</dbReference>
<keyword evidence="3" id="KW-0804">Transcription</keyword>
<evidence type="ECO:0000313" key="6">
    <source>
        <dbReference type="EMBL" id="WXC79834.1"/>
    </source>
</evidence>
<reference evidence="5" key="1">
    <citation type="submission" date="2020-06" db="EMBL/GenBank/DDBJ databases">
        <title>Whole Genome Sequence of Bradyrhizobium sp. Strain 1S1.</title>
        <authorList>
            <person name="Bromfield E.S.P."/>
            <person name="Cloutier S."/>
        </authorList>
    </citation>
    <scope>NUCLEOTIDE SEQUENCE [LARGE SCALE GENOMIC DNA]</scope>
    <source>
        <strain evidence="5">1S1</strain>
    </source>
</reference>
<sequence length="121" mass="13697">MNVDFDVMMDACPTRQVLGRIADKWTMLVVLALDDGTLRFSQLRARIRGVTQKMLTQTLRGLERDGMVSREVYPTVPVTVEYTLTPLGRSLGDAVTVIRNWAYGNMLQIEAARERYDTAQS</sequence>
<gene>
    <name evidence="5" type="ORF">HAP48_000690</name>
    <name evidence="6" type="ORF">WDK88_43005</name>
</gene>
<dbReference type="PANTHER" id="PTHR33204">
    <property type="entry name" value="TRANSCRIPTIONAL REGULATOR, MARR FAMILY"/>
    <property type="match status" value="1"/>
</dbReference>
<dbReference type="RefSeq" id="WP_166212439.1">
    <property type="nucleotide sequence ID" value="NZ_CP088285.1"/>
</dbReference>
<dbReference type="PANTHER" id="PTHR33204:SF39">
    <property type="entry name" value="TRANSCRIPTIONAL REGULATORY PROTEIN"/>
    <property type="match status" value="1"/>
</dbReference>
<keyword evidence="1" id="KW-0805">Transcription regulation</keyword>